<reference evidence="1 2" key="1">
    <citation type="journal article" date="2024" name="Nat. Commun.">
        <title>Phylogenomics reveals the evolutionary origins of lichenization in chlorophyte algae.</title>
        <authorList>
            <person name="Puginier C."/>
            <person name="Libourel C."/>
            <person name="Otte J."/>
            <person name="Skaloud P."/>
            <person name="Haon M."/>
            <person name="Grisel S."/>
            <person name="Petersen M."/>
            <person name="Berrin J.G."/>
            <person name="Delaux P.M."/>
            <person name="Dal Grande F."/>
            <person name="Keller J."/>
        </authorList>
    </citation>
    <scope>NUCLEOTIDE SEQUENCE [LARGE SCALE GENOMIC DNA]</scope>
    <source>
        <strain evidence="1 2">SAG 2523</strain>
    </source>
</reference>
<gene>
    <name evidence="1" type="ORF">WJX84_010478</name>
</gene>
<organism evidence="1 2">
    <name type="scientific">Apatococcus fuscideae</name>
    <dbReference type="NCBI Taxonomy" id="2026836"/>
    <lineage>
        <taxon>Eukaryota</taxon>
        <taxon>Viridiplantae</taxon>
        <taxon>Chlorophyta</taxon>
        <taxon>core chlorophytes</taxon>
        <taxon>Trebouxiophyceae</taxon>
        <taxon>Chlorellales</taxon>
        <taxon>Chlorellaceae</taxon>
        <taxon>Apatococcus</taxon>
    </lineage>
</organism>
<sequence length="157" mass="17906">MANMQQDFEVARQQAQSQVDAAFGQIEQLQEEVSESFPTWSYQRQNEQGHSHRSLATTGLGDTWSLQAPARSWSMHSHSSSSSCGAVAALFARSFHHTNFMDQKRLRLSLAWPVLYSLSDKFRKQFLKAFRGLQQELQTHTAWKSVQNESVTKTAQQ</sequence>
<dbReference type="EMBL" id="JALJOV010000360">
    <property type="protein sequence ID" value="KAK9864395.1"/>
    <property type="molecule type" value="Genomic_DNA"/>
</dbReference>
<keyword evidence="2" id="KW-1185">Reference proteome</keyword>
<dbReference type="AlphaFoldDB" id="A0AAW1T6U7"/>
<evidence type="ECO:0000313" key="2">
    <source>
        <dbReference type="Proteomes" id="UP001485043"/>
    </source>
</evidence>
<comment type="caution">
    <text evidence="1">The sequence shown here is derived from an EMBL/GenBank/DDBJ whole genome shotgun (WGS) entry which is preliminary data.</text>
</comment>
<name>A0AAW1T6U7_9CHLO</name>
<accession>A0AAW1T6U7</accession>
<proteinExistence type="predicted"/>
<protein>
    <submittedName>
        <fullName evidence="1">Uncharacterized protein</fullName>
    </submittedName>
</protein>
<evidence type="ECO:0000313" key="1">
    <source>
        <dbReference type="EMBL" id="KAK9864395.1"/>
    </source>
</evidence>
<dbReference type="Proteomes" id="UP001485043">
    <property type="component" value="Unassembled WGS sequence"/>
</dbReference>